<keyword evidence="4" id="KW-1185">Reference proteome</keyword>
<keyword evidence="1" id="KW-1133">Transmembrane helix</keyword>
<evidence type="ECO:0000313" key="4">
    <source>
        <dbReference type="Proteomes" id="UP001241472"/>
    </source>
</evidence>
<name>A0ABT9PQT5_9HYPH</name>
<reference evidence="3 4" key="1">
    <citation type="submission" date="2023-07" db="EMBL/GenBank/DDBJ databases">
        <title>Sorghum-associated microbial communities from plants grown in Nebraska, USA.</title>
        <authorList>
            <person name="Schachtman D."/>
        </authorList>
    </citation>
    <scope>NUCLEOTIDE SEQUENCE [LARGE SCALE GENOMIC DNA]</scope>
    <source>
        <strain evidence="3 4">DS1307</strain>
    </source>
</reference>
<sequence length="317" mass="32834">MSNYKIGAAVFLAEIAGRKGIFVVSRRLIRFVSLAFLGFVTASGAALAAEKGNPDAKRIVSIGGTITEILYDLGAQDRIIARDSTSFYPAAANAKPDVGYMRALSAEGILGQKPDLILMEEGSGPPPVIEILKASEVPMVVVPTPPEADKIGQKIRDVGAAVGQSDKAETLATQTEAGLKALAADVAKIKADKKKVLFVLSLSNGRVMAGGADTEAGAVIEMAGGINAAPTINGYKPLSDEAVIAAAPDVILSMSRGDHSITPEQVFALPSMQTTPAAQNKALISMDGLLLLGFGPRTPEAARALAAKLYPEEITAP</sequence>
<dbReference type="SUPFAM" id="SSF53807">
    <property type="entry name" value="Helical backbone' metal receptor"/>
    <property type="match status" value="1"/>
</dbReference>
<dbReference type="CDD" id="cd01149">
    <property type="entry name" value="HutB"/>
    <property type="match status" value="1"/>
</dbReference>
<dbReference type="Pfam" id="PF01497">
    <property type="entry name" value="Peripla_BP_2"/>
    <property type="match status" value="1"/>
</dbReference>
<dbReference type="PROSITE" id="PS50983">
    <property type="entry name" value="FE_B12_PBP"/>
    <property type="match status" value="1"/>
</dbReference>
<dbReference type="EMBL" id="JAUSRF010000003">
    <property type="protein sequence ID" value="MDP9836508.1"/>
    <property type="molecule type" value="Genomic_DNA"/>
</dbReference>
<evidence type="ECO:0000259" key="2">
    <source>
        <dbReference type="PROSITE" id="PS50983"/>
    </source>
</evidence>
<comment type="caution">
    <text evidence="3">The sequence shown here is derived from an EMBL/GenBank/DDBJ whole genome shotgun (WGS) entry which is preliminary data.</text>
</comment>
<dbReference type="PANTHER" id="PTHR30535">
    <property type="entry name" value="VITAMIN B12-BINDING PROTEIN"/>
    <property type="match status" value="1"/>
</dbReference>
<feature type="transmembrane region" description="Helical" evidence="1">
    <location>
        <begin position="28"/>
        <end position="49"/>
    </location>
</feature>
<dbReference type="Gene3D" id="3.40.50.1980">
    <property type="entry name" value="Nitrogenase molybdenum iron protein domain"/>
    <property type="match status" value="2"/>
</dbReference>
<protein>
    <submittedName>
        <fullName evidence="3">Iron complex transport system substrate-binding protein</fullName>
    </submittedName>
</protein>
<evidence type="ECO:0000313" key="3">
    <source>
        <dbReference type="EMBL" id="MDP9836508.1"/>
    </source>
</evidence>
<dbReference type="PANTHER" id="PTHR30535:SF4">
    <property type="entry name" value="HEMIN-BINDING PERIPLASMIC PROTEIN HMUT"/>
    <property type="match status" value="1"/>
</dbReference>
<evidence type="ECO:0000256" key="1">
    <source>
        <dbReference type="SAM" id="Phobius"/>
    </source>
</evidence>
<dbReference type="InterPro" id="IPR050902">
    <property type="entry name" value="ABC_Transporter_SBP"/>
</dbReference>
<dbReference type="Proteomes" id="UP001241472">
    <property type="component" value="Unassembled WGS sequence"/>
</dbReference>
<accession>A0ABT9PQT5</accession>
<feature type="domain" description="Fe/B12 periplasmic-binding" evidence="2">
    <location>
        <begin position="58"/>
        <end position="313"/>
    </location>
</feature>
<keyword evidence="1" id="KW-0812">Transmembrane</keyword>
<dbReference type="InterPro" id="IPR002491">
    <property type="entry name" value="ABC_transptr_periplasmic_BD"/>
</dbReference>
<organism evidence="3 4">
    <name type="scientific">Neorhizobium huautlense</name>
    <dbReference type="NCBI Taxonomy" id="67774"/>
    <lineage>
        <taxon>Bacteria</taxon>
        <taxon>Pseudomonadati</taxon>
        <taxon>Pseudomonadota</taxon>
        <taxon>Alphaproteobacteria</taxon>
        <taxon>Hyphomicrobiales</taxon>
        <taxon>Rhizobiaceae</taxon>
        <taxon>Rhizobium/Agrobacterium group</taxon>
        <taxon>Neorhizobium</taxon>
    </lineage>
</organism>
<proteinExistence type="predicted"/>
<keyword evidence="1" id="KW-0472">Membrane</keyword>
<gene>
    <name evidence="3" type="ORF">J2T09_001252</name>
</gene>